<evidence type="ECO:0000313" key="1">
    <source>
        <dbReference type="EMBL" id="KAJ8131542.1"/>
    </source>
</evidence>
<comment type="caution">
    <text evidence="1">The sequence shown here is derived from an EMBL/GenBank/DDBJ whole genome shotgun (WGS) entry which is preliminary data.</text>
</comment>
<protein>
    <submittedName>
        <fullName evidence="1">Uncharacterized protein</fullName>
    </submittedName>
</protein>
<dbReference type="EMBL" id="JAPUUL010000272">
    <property type="protein sequence ID" value="KAJ8131542.1"/>
    <property type="molecule type" value="Genomic_DNA"/>
</dbReference>
<dbReference type="Proteomes" id="UP001153332">
    <property type="component" value="Unassembled WGS sequence"/>
</dbReference>
<reference evidence="1" key="1">
    <citation type="submission" date="2022-12" db="EMBL/GenBank/DDBJ databases">
        <title>Genome Sequence of Lasiodiplodia mahajangana.</title>
        <authorList>
            <person name="Buettner E."/>
        </authorList>
    </citation>
    <scope>NUCLEOTIDE SEQUENCE</scope>
    <source>
        <strain evidence="1">VT137</strain>
    </source>
</reference>
<gene>
    <name evidence="1" type="ORF">O1611_g2081</name>
</gene>
<proteinExistence type="predicted"/>
<sequence>MAPGRSSASTRTTRVNKGRGRVPSTKTKKGLREASLNKADAPAHSKISNRVDKRKRSESEDHEADNTTPSNKLKRAKTSPAPPAKRQARGRPTKPKPQLSQHSIPSPIINHIPDQILAVFVFGGGENGELGLGPKRTEALRPCLNPSLDPKSSNAYHIVEYACGGMHTVALTADNKIVTWGVNDNDALGRDTQWDGGLRDIDADSDDEDEELNPLESTPTEIPTEHFPSGTRFSQVAAGDSCSFVLTDTGLVYGWGTFRNSQGTNCFGYDDKHNIILKQPRPLQIQGIPKVIQIACGANHALALDTKGNIWAWGYNEQNQFGRRLFGRQSDSFVPSQVRVCRNNAKYIASGEYHSFAVDNNDNVWGWGANSFGQAGDADTAGSDSAVLLAPTKIHDLCQKGVVILDGGAHHSAAVTADGQCLVWGRIDAGQLGVAFNQDSVQDAAIVRCDDRGKPRICLRPTAVPNIGQVAHVACGTDHTIFIDKTGSAHSTGFGFQGQLGLASNDDVVVAQRITAKSVKDRILTRAGAGGNVSVIAGVAKDE</sequence>
<accession>A0ACC2JVJ0</accession>
<evidence type="ECO:0000313" key="2">
    <source>
        <dbReference type="Proteomes" id="UP001153332"/>
    </source>
</evidence>
<name>A0ACC2JVJ0_9PEZI</name>
<keyword evidence="2" id="KW-1185">Reference proteome</keyword>
<organism evidence="1 2">
    <name type="scientific">Lasiodiplodia mahajangana</name>
    <dbReference type="NCBI Taxonomy" id="1108764"/>
    <lineage>
        <taxon>Eukaryota</taxon>
        <taxon>Fungi</taxon>
        <taxon>Dikarya</taxon>
        <taxon>Ascomycota</taxon>
        <taxon>Pezizomycotina</taxon>
        <taxon>Dothideomycetes</taxon>
        <taxon>Dothideomycetes incertae sedis</taxon>
        <taxon>Botryosphaeriales</taxon>
        <taxon>Botryosphaeriaceae</taxon>
        <taxon>Lasiodiplodia</taxon>
    </lineage>
</organism>